<accession>A0A365UDG6</accession>
<feature type="transmembrane region" description="Helical" evidence="1">
    <location>
        <begin position="35"/>
        <end position="58"/>
    </location>
</feature>
<evidence type="ECO:0000313" key="4">
    <source>
        <dbReference type="Proteomes" id="UP000253370"/>
    </source>
</evidence>
<gene>
    <name evidence="3" type="ORF">DRV85_00835</name>
</gene>
<evidence type="ECO:0000256" key="1">
    <source>
        <dbReference type="SAM" id="Phobius"/>
    </source>
</evidence>
<dbReference type="OrthoDB" id="9804804at2"/>
<name>A0A365UDG6_9RHOB</name>
<feature type="domain" description="Inner membrane protein YgaP-like transmembrane" evidence="2">
    <location>
        <begin position="4"/>
        <end position="63"/>
    </location>
</feature>
<keyword evidence="4" id="KW-1185">Reference proteome</keyword>
<sequence>MFDTNIGMLDRVLRVVIGLALISGFWLMPEAGWRWAFWLGAIPALSGLLGWCPAYRLLGWSTRDDGSARA</sequence>
<keyword evidence="1" id="KW-0812">Transmembrane</keyword>
<proteinExistence type="predicted"/>
<dbReference type="Proteomes" id="UP000253370">
    <property type="component" value="Unassembled WGS sequence"/>
</dbReference>
<reference evidence="3 4" key="1">
    <citation type="submission" date="2018-07" db="EMBL/GenBank/DDBJ databases">
        <title>Rhodosalinus sp. strain E84T genomic sequence and assembly.</title>
        <authorList>
            <person name="Liu Z.-W."/>
            <person name="Lu D.-C."/>
        </authorList>
    </citation>
    <scope>NUCLEOTIDE SEQUENCE [LARGE SCALE GENOMIC DNA]</scope>
    <source>
        <strain evidence="3 4">E84</strain>
    </source>
</reference>
<dbReference type="Pfam" id="PF11127">
    <property type="entry name" value="YgaP-like_TM"/>
    <property type="match status" value="1"/>
</dbReference>
<dbReference type="SUPFAM" id="SSF103473">
    <property type="entry name" value="MFS general substrate transporter"/>
    <property type="match status" value="1"/>
</dbReference>
<dbReference type="EMBL" id="QNTQ01000001">
    <property type="protein sequence ID" value="RBI87510.1"/>
    <property type="molecule type" value="Genomic_DNA"/>
</dbReference>
<organism evidence="3 4">
    <name type="scientific">Rhodosalinus halophilus</name>
    <dbReference type="NCBI Taxonomy" id="2259333"/>
    <lineage>
        <taxon>Bacteria</taxon>
        <taxon>Pseudomonadati</taxon>
        <taxon>Pseudomonadota</taxon>
        <taxon>Alphaproteobacteria</taxon>
        <taxon>Rhodobacterales</taxon>
        <taxon>Paracoccaceae</taxon>
        <taxon>Rhodosalinus</taxon>
    </lineage>
</organism>
<dbReference type="InterPro" id="IPR021309">
    <property type="entry name" value="YgaP-like_TM"/>
</dbReference>
<evidence type="ECO:0000313" key="3">
    <source>
        <dbReference type="EMBL" id="RBI87510.1"/>
    </source>
</evidence>
<keyword evidence="1" id="KW-0472">Membrane</keyword>
<evidence type="ECO:0000259" key="2">
    <source>
        <dbReference type="Pfam" id="PF11127"/>
    </source>
</evidence>
<dbReference type="AlphaFoldDB" id="A0A365UDG6"/>
<keyword evidence="1" id="KW-1133">Transmembrane helix</keyword>
<protein>
    <submittedName>
        <fullName evidence="3">DUF2892 domain-containing protein</fullName>
    </submittedName>
</protein>
<feature type="transmembrane region" description="Helical" evidence="1">
    <location>
        <begin position="12"/>
        <end position="29"/>
    </location>
</feature>
<comment type="caution">
    <text evidence="3">The sequence shown here is derived from an EMBL/GenBank/DDBJ whole genome shotgun (WGS) entry which is preliminary data.</text>
</comment>
<dbReference type="RefSeq" id="WP_113287533.1">
    <property type="nucleotide sequence ID" value="NZ_QNTQ01000001.1"/>
</dbReference>
<dbReference type="InterPro" id="IPR036259">
    <property type="entry name" value="MFS_trans_sf"/>
</dbReference>